<comment type="caution">
    <text evidence="3">The sequence shown here is derived from an EMBL/GenBank/DDBJ whole genome shotgun (WGS) entry which is preliminary data.</text>
</comment>
<evidence type="ECO:0000259" key="2">
    <source>
        <dbReference type="SMART" id="SM00867"/>
    </source>
</evidence>
<dbReference type="PANTHER" id="PTHR34406">
    <property type="entry name" value="PROTEIN YCEI"/>
    <property type="match status" value="1"/>
</dbReference>
<dbReference type="InterPro" id="IPR007372">
    <property type="entry name" value="Lipid/polyisoprenoid-bd_YceI"/>
</dbReference>
<evidence type="ECO:0000313" key="3">
    <source>
        <dbReference type="EMBL" id="RXJ61521.1"/>
    </source>
</evidence>
<dbReference type="PANTHER" id="PTHR34406:SF1">
    <property type="entry name" value="PROTEIN YCEI"/>
    <property type="match status" value="1"/>
</dbReference>
<feature type="signal peptide" evidence="1">
    <location>
        <begin position="1"/>
        <end position="16"/>
    </location>
</feature>
<dbReference type="Pfam" id="PF04264">
    <property type="entry name" value="YceI"/>
    <property type="match status" value="1"/>
</dbReference>
<keyword evidence="1" id="KW-0732">Signal</keyword>
<dbReference type="Proteomes" id="UP000290191">
    <property type="component" value="Unassembled WGS sequence"/>
</dbReference>
<dbReference type="InterPro" id="IPR036761">
    <property type="entry name" value="TTHA0802/YceI-like_sf"/>
</dbReference>
<accession>A0A4Q0XZZ2</accession>
<proteinExistence type="predicted"/>
<feature type="domain" description="Lipid/polyisoprenoid-binding YceI-like" evidence="2">
    <location>
        <begin position="16"/>
        <end position="172"/>
    </location>
</feature>
<dbReference type="EMBL" id="PDKO01000014">
    <property type="protein sequence ID" value="RXJ61521.1"/>
    <property type="molecule type" value="Genomic_DNA"/>
</dbReference>
<dbReference type="SMART" id="SM00867">
    <property type="entry name" value="YceI"/>
    <property type="match status" value="1"/>
</dbReference>
<feature type="chain" id="PRO_5020227051" description="Lipid/polyisoprenoid-binding YceI-like domain-containing protein" evidence="1">
    <location>
        <begin position="17"/>
        <end position="175"/>
    </location>
</feature>
<reference evidence="3 4" key="1">
    <citation type="submission" date="2017-10" db="EMBL/GenBank/DDBJ databases">
        <title>Genomics of the genus Arcobacter.</title>
        <authorList>
            <person name="Perez-Cataluna A."/>
            <person name="Figueras M.J."/>
        </authorList>
    </citation>
    <scope>NUCLEOTIDE SEQUENCE [LARGE SCALE GENOMIC DNA]</scope>
    <source>
        <strain evidence="3 4">DSM 24636</strain>
    </source>
</reference>
<protein>
    <recommendedName>
        <fullName evidence="2">Lipid/polyisoprenoid-binding YceI-like domain-containing protein</fullName>
    </recommendedName>
</protein>
<gene>
    <name evidence="3" type="ORF">CRV06_13085</name>
</gene>
<dbReference type="OrthoDB" id="5339432at2"/>
<dbReference type="RefSeq" id="WP_129082828.1">
    <property type="nucleotide sequence ID" value="NZ_CP041070.1"/>
</dbReference>
<organism evidence="3 4">
    <name type="scientific">Halarcobacter anaerophilus</name>
    <dbReference type="NCBI Taxonomy" id="877500"/>
    <lineage>
        <taxon>Bacteria</taxon>
        <taxon>Pseudomonadati</taxon>
        <taxon>Campylobacterota</taxon>
        <taxon>Epsilonproteobacteria</taxon>
        <taxon>Campylobacterales</taxon>
        <taxon>Arcobacteraceae</taxon>
        <taxon>Halarcobacter</taxon>
    </lineage>
</organism>
<name>A0A4Q0XZZ2_9BACT</name>
<dbReference type="AlphaFoldDB" id="A0A4Q0XZZ2"/>
<sequence>MYKLVLVLLFAVFANAASLDLVEGKIQAHTEIFGDSEINPQTRKIETILKKDSSIESISGKFEINAISLVSDNEDRDQHMYEVLNVAKSPKISFVISRITKVDDKYKIDGLLTMNKINKKISSLASITQNAQDLTMNGDFSIKLTDFGLEPPSMFFITVRDQIDIKYSFDLKEEL</sequence>
<dbReference type="SUPFAM" id="SSF101874">
    <property type="entry name" value="YceI-like"/>
    <property type="match status" value="1"/>
</dbReference>
<evidence type="ECO:0000313" key="4">
    <source>
        <dbReference type="Proteomes" id="UP000290191"/>
    </source>
</evidence>
<keyword evidence="4" id="KW-1185">Reference proteome</keyword>
<dbReference type="STRING" id="877500.GCA_000935065_03178"/>
<evidence type="ECO:0000256" key="1">
    <source>
        <dbReference type="SAM" id="SignalP"/>
    </source>
</evidence>
<dbReference type="Gene3D" id="2.40.128.110">
    <property type="entry name" value="Lipid/polyisoprenoid-binding, YceI-like"/>
    <property type="match status" value="1"/>
</dbReference>